<dbReference type="EMBL" id="BAAABM010000073">
    <property type="protein sequence ID" value="GAA0372898.1"/>
    <property type="molecule type" value="Genomic_DNA"/>
</dbReference>
<evidence type="ECO:0000256" key="1">
    <source>
        <dbReference type="SAM" id="Phobius"/>
    </source>
</evidence>
<keyword evidence="1" id="KW-0472">Membrane</keyword>
<evidence type="ECO:0000313" key="4">
    <source>
        <dbReference type="Proteomes" id="UP001501822"/>
    </source>
</evidence>
<accession>A0ABN0XU39</accession>
<evidence type="ECO:0000259" key="2">
    <source>
        <dbReference type="Pfam" id="PF03372"/>
    </source>
</evidence>
<name>A0ABN0XU39_9ACTN</name>
<reference evidence="3 4" key="1">
    <citation type="journal article" date="2019" name="Int. J. Syst. Evol. Microbiol.">
        <title>The Global Catalogue of Microorganisms (GCM) 10K type strain sequencing project: providing services to taxonomists for standard genome sequencing and annotation.</title>
        <authorList>
            <consortium name="The Broad Institute Genomics Platform"/>
            <consortium name="The Broad Institute Genome Sequencing Center for Infectious Disease"/>
            <person name="Wu L."/>
            <person name="Ma J."/>
        </authorList>
    </citation>
    <scope>NUCLEOTIDE SEQUENCE [LARGE SCALE GENOMIC DNA]</scope>
    <source>
        <strain evidence="3 4">JCM 3146</strain>
    </source>
</reference>
<feature type="transmembrane region" description="Helical" evidence="1">
    <location>
        <begin position="82"/>
        <end position="101"/>
    </location>
</feature>
<proteinExistence type="predicted"/>
<dbReference type="Pfam" id="PF03372">
    <property type="entry name" value="Exo_endo_phos"/>
    <property type="match status" value="1"/>
</dbReference>
<feature type="domain" description="Endonuclease/exonuclease/phosphatase" evidence="2">
    <location>
        <begin position="116"/>
        <end position="317"/>
    </location>
</feature>
<evidence type="ECO:0000313" key="3">
    <source>
        <dbReference type="EMBL" id="GAA0372898.1"/>
    </source>
</evidence>
<dbReference type="RefSeq" id="WP_252809083.1">
    <property type="nucleotide sequence ID" value="NZ_BAAABM010000073.1"/>
</dbReference>
<dbReference type="InterPro" id="IPR005135">
    <property type="entry name" value="Endo/exonuclease/phosphatase"/>
</dbReference>
<keyword evidence="4" id="KW-1185">Reference proteome</keyword>
<protein>
    <recommendedName>
        <fullName evidence="2">Endonuclease/exonuclease/phosphatase domain-containing protein</fullName>
    </recommendedName>
</protein>
<organism evidence="3 4">
    <name type="scientific">Actinoallomurus spadix</name>
    <dbReference type="NCBI Taxonomy" id="79912"/>
    <lineage>
        <taxon>Bacteria</taxon>
        <taxon>Bacillati</taxon>
        <taxon>Actinomycetota</taxon>
        <taxon>Actinomycetes</taxon>
        <taxon>Streptosporangiales</taxon>
        <taxon>Thermomonosporaceae</taxon>
        <taxon>Actinoallomurus</taxon>
    </lineage>
</organism>
<dbReference type="Proteomes" id="UP001501822">
    <property type="component" value="Unassembled WGS sequence"/>
</dbReference>
<comment type="caution">
    <text evidence="3">The sequence shown here is derived from an EMBL/GenBank/DDBJ whole genome shotgun (WGS) entry which is preliminary data.</text>
</comment>
<dbReference type="SUPFAM" id="SSF56219">
    <property type="entry name" value="DNase I-like"/>
    <property type="match status" value="1"/>
</dbReference>
<sequence length="327" mass="34619">MTDSLTAPVADPPRARRRGRAIAARTLVACFALWALARLFGADRIGPLDPLLIPAMAAVPYALAAMVLPLAVAALVRDRPALIAAVVVTALFAGIALPRAVAGDTPRASGPEFRVLTANLRYGGAGDATLVDLARRTRADVLSVQEFTAEAAGRLDAAGIGRLFPYRILDPRPGAAGIGLYSRYPLTPSPVRPPTISGMPSALVAVPGTAPVRMTAVHPPAPLGPDLDAWRHDLPRLPRATPGGRVGILAGDFNATLDHAWLRQVIHSGYVDAADARGQGLVPTFRPWPPITIDHVLADRRCAVLRVKIYGQARSDHRALFAVLRLP</sequence>
<gene>
    <name evidence="3" type="ORF">GCM10010151_73660</name>
</gene>
<keyword evidence="1" id="KW-0812">Transmembrane</keyword>
<dbReference type="Gene3D" id="3.60.10.10">
    <property type="entry name" value="Endonuclease/exonuclease/phosphatase"/>
    <property type="match status" value="1"/>
</dbReference>
<feature type="transmembrane region" description="Helical" evidence="1">
    <location>
        <begin position="52"/>
        <end position="75"/>
    </location>
</feature>
<feature type="transmembrane region" description="Helical" evidence="1">
    <location>
        <begin position="22"/>
        <end position="40"/>
    </location>
</feature>
<keyword evidence="1" id="KW-1133">Transmembrane helix</keyword>
<dbReference type="InterPro" id="IPR036691">
    <property type="entry name" value="Endo/exonu/phosph_ase_sf"/>
</dbReference>